<evidence type="ECO:0000313" key="1">
    <source>
        <dbReference type="EMBL" id="OIR10302.1"/>
    </source>
</evidence>
<proteinExistence type="predicted"/>
<dbReference type="AlphaFoldDB" id="A0A1J5TDX0"/>
<comment type="caution">
    <text evidence="1">The sequence shown here is derived from an EMBL/GenBank/DDBJ whole genome shotgun (WGS) entry which is preliminary data.</text>
</comment>
<protein>
    <recommendedName>
        <fullName evidence="2">DUF1289 domain-containing protein</fullName>
    </recommendedName>
</protein>
<dbReference type="PANTHER" id="PTHR35175">
    <property type="entry name" value="DUF1289 DOMAIN-CONTAINING PROTEIN"/>
    <property type="match status" value="1"/>
</dbReference>
<accession>A0A1J5TDX0</accession>
<dbReference type="PANTHER" id="PTHR35175:SF2">
    <property type="entry name" value="DUF1289 DOMAIN-CONTAINING PROTEIN"/>
    <property type="match status" value="1"/>
</dbReference>
<gene>
    <name evidence="1" type="ORF">GALL_76140</name>
</gene>
<sequence>MHISDDTLDITADSPCVGHCTTVLGDDVCRSCLRTFDEVTCWLEMNEEERRAVNRRIALLQRKQSVL</sequence>
<organism evidence="1">
    <name type="scientific">mine drainage metagenome</name>
    <dbReference type="NCBI Taxonomy" id="410659"/>
    <lineage>
        <taxon>unclassified sequences</taxon>
        <taxon>metagenomes</taxon>
        <taxon>ecological metagenomes</taxon>
    </lineage>
</organism>
<dbReference type="InterPro" id="IPR010710">
    <property type="entry name" value="DUF1289"/>
</dbReference>
<dbReference type="Pfam" id="PF06945">
    <property type="entry name" value="DUF1289"/>
    <property type="match status" value="1"/>
</dbReference>
<reference evidence="1" key="1">
    <citation type="submission" date="2016-10" db="EMBL/GenBank/DDBJ databases">
        <title>Sequence of Gallionella enrichment culture.</title>
        <authorList>
            <person name="Poehlein A."/>
            <person name="Muehling M."/>
            <person name="Daniel R."/>
        </authorList>
    </citation>
    <scope>NUCLEOTIDE SEQUENCE</scope>
</reference>
<evidence type="ECO:0008006" key="2">
    <source>
        <dbReference type="Google" id="ProtNLM"/>
    </source>
</evidence>
<name>A0A1J5TDX0_9ZZZZ</name>
<dbReference type="EMBL" id="MLJW01000023">
    <property type="protein sequence ID" value="OIR10302.1"/>
    <property type="molecule type" value="Genomic_DNA"/>
</dbReference>